<dbReference type="AlphaFoldDB" id="A0A7J5ZM52"/>
<keyword evidence="1" id="KW-0479">Metal-binding</keyword>
<evidence type="ECO:0000259" key="8">
    <source>
        <dbReference type="Pfam" id="PF04969"/>
    </source>
</evidence>
<feature type="domain" description="CHORD" evidence="7">
    <location>
        <begin position="33"/>
        <end position="60"/>
    </location>
</feature>
<dbReference type="GO" id="GO:0046872">
    <property type="term" value="F:metal ion binding"/>
    <property type="evidence" value="ECO:0007669"/>
    <property type="project" value="UniProtKB-KW"/>
</dbReference>
<dbReference type="Proteomes" id="UP000593565">
    <property type="component" value="Unassembled WGS sequence"/>
</dbReference>
<dbReference type="InterPro" id="IPR008978">
    <property type="entry name" value="HSP20-like_chaperone"/>
</dbReference>
<dbReference type="Pfam" id="PF04968">
    <property type="entry name" value="CHORD"/>
    <property type="match status" value="1"/>
</dbReference>
<evidence type="ECO:0000256" key="2">
    <source>
        <dbReference type="ARBA" id="ARBA00022737"/>
    </source>
</evidence>
<evidence type="ECO:0000256" key="5">
    <source>
        <dbReference type="ARBA" id="ARBA00034558"/>
    </source>
</evidence>
<evidence type="ECO:0000256" key="6">
    <source>
        <dbReference type="SAM" id="MobiDB-lite"/>
    </source>
</evidence>
<protein>
    <recommendedName>
        <fullName evidence="4">Cysteine and histidine-rich domain-containing protein 1</fullName>
    </recommendedName>
    <alternativeName>
        <fullName evidence="5">CHORD domain-containing protein 1</fullName>
    </alternativeName>
</protein>
<name>A0A7J5ZM52_AMEME</name>
<dbReference type="InterPro" id="IPR007052">
    <property type="entry name" value="CS_dom"/>
</dbReference>
<feature type="domain" description="CS" evidence="8">
    <location>
        <begin position="120"/>
        <end position="150"/>
    </location>
</feature>
<dbReference type="InterPro" id="IPR039790">
    <property type="entry name" value="CHRD1"/>
</dbReference>
<dbReference type="Gene3D" id="4.10.1130.20">
    <property type="match status" value="1"/>
</dbReference>
<organism evidence="9 10">
    <name type="scientific">Ameiurus melas</name>
    <name type="common">Black bullhead</name>
    <name type="synonym">Silurus melas</name>
    <dbReference type="NCBI Taxonomy" id="219545"/>
    <lineage>
        <taxon>Eukaryota</taxon>
        <taxon>Metazoa</taxon>
        <taxon>Chordata</taxon>
        <taxon>Craniata</taxon>
        <taxon>Vertebrata</taxon>
        <taxon>Euteleostomi</taxon>
        <taxon>Actinopterygii</taxon>
        <taxon>Neopterygii</taxon>
        <taxon>Teleostei</taxon>
        <taxon>Ostariophysi</taxon>
        <taxon>Siluriformes</taxon>
        <taxon>Ictaluridae</taxon>
        <taxon>Ameiurus</taxon>
    </lineage>
</organism>
<dbReference type="SUPFAM" id="SSF49764">
    <property type="entry name" value="HSP20-like chaperones"/>
    <property type="match status" value="1"/>
</dbReference>
<keyword evidence="10" id="KW-1185">Reference proteome</keyword>
<gene>
    <name evidence="9" type="ORF">AMELA_G00293230</name>
</gene>
<dbReference type="PANTHER" id="PTHR46983:SF4">
    <property type="entry name" value="CYSTEINE AND HISTIDINE-RICH DOMAIN-CONTAINING PROTEIN 1"/>
    <property type="match status" value="1"/>
</dbReference>
<keyword evidence="3" id="KW-0862">Zinc</keyword>
<proteinExistence type="predicted"/>
<feature type="compositionally biased region" description="Acidic residues" evidence="6">
    <location>
        <begin position="26"/>
        <end position="35"/>
    </location>
</feature>
<evidence type="ECO:0000259" key="7">
    <source>
        <dbReference type="Pfam" id="PF04968"/>
    </source>
</evidence>
<evidence type="ECO:0000313" key="9">
    <source>
        <dbReference type="EMBL" id="KAF4070268.1"/>
    </source>
</evidence>
<accession>A0A7J5ZM52</accession>
<dbReference type="PANTHER" id="PTHR46983">
    <property type="entry name" value="CYSTEINE AND HISTIDINE-RICH DOMAIN-CONTAINING PROTEIN 1"/>
    <property type="match status" value="1"/>
</dbReference>
<evidence type="ECO:0000256" key="1">
    <source>
        <dbReference type="ARBA" id="ARBA00022723"/>
    </source>
</evidence>
<evidence type="ECO:0000256" key="3">
    <source>
        <dbReference type="ARBA" id="ARBA00022833"/>
    </source>
</evidence>
<evidence type="ECO:0000256" key="4">
    <source>
        <dbReference type="ARBA" id="ARBA00034547"/>
    </source>
</evidence>
<evidence type="ECO:0000313" key="10">
    <source>
        <dbReference type="Proteomes" id="UP000593565"/>
    </source>
</evidence>
<reference evidence="9 10" key="1">
    <citation type="submission" date="2020-02" db="EMBL/GenBank/DDBJ databases">
        <title>A chromosome-scale genome assembly of the black bullhead catfish (Ameiurus melas).</title>
        <authorList>
            <person name="Wen M."/>
            <person name="Zham M."/>
            <person name="Cabau C."/>
            <person name="Klopp C."/>
            <person name="Donnadieu C."/>
            <person name="Roques C."/>
            <person name="Bouchez O."/>
            <person name="Lampietro C."/>
            <person name="Jouanno E."/>
            <person name="Herpin A."/>
            <person name="Louis A."/>
            <person name="Berthelot C."/>
            <person name="Parey E."/>
            <person name="Roest-Crollius H."/>
            <person name="Braasch I."/>
            <person name="Postlethwait J."/>
            <person name="Robinson-Rechavi M."/>
            <person name="Echchiki A."/>
            <person name="Begum T."/>
            <person name="Montfort J."/>
            <person name="Schartl M."/>
            <person name="Bobe J."/>
            <person name="Guiguen Y."/>
        </authorList>
    </citation>
    <scope>NUCLEOTIDE SEQUENCE [LARGE SCALE GENOMIC DNA]</scope>
    <source>
        <strain evidence="9">M_S1</strain>
        <tissue evidence="9">Blood</tissue>
    </source>
</reference>
<keyword evidence="2" id="KW-0677">Repeat</keyword>
<comment type="caution">
    <text evidence="9">The sequence shown here is derived from an EMBL/GenBank/DDBJ whole genome shotgun (WGS) entry which is preliminary data.</text>
</comment>
<sequence>MSDTDSEVERILTERPPSSYGSMCSDDPEEDDDEGWSCCKRRTTDYSDFLSIAGCIKGHHNKEKPPKPVKPEVNADEPLVELQQKVSPSLRQALQNLKLAEPNKISEKGKPRPGKKVVPCHFEWHQTASHVTISIYAKHANPELCSVQANSTKVVDVSESATNMMAAKIQIVMTKADRHVALVVSHVCGLTDRVRSPNSYF</sequence>
<dbReference type="Pfam" id="PF04969">
    <property type="entry name" value="CS"/>
    <property type="match status" value="1"/>
</dbReference>
<feature type="region of interest" description="Disordered" evidence="6">
    <location>
        <begin position="1"/>
        <end position="37"/>
    </location>
</feature>
<dbReference type="InterPro" id="IPR007051">
    <property type="entry name" value="CHORD_dom"/>
</dbReference>
<dbReference type="EMBL" id="JAAGNN010000030">
    <property type="protein sequence ID" value="KAF4070268.1"/>
    <property type="molecule type" value="Genomic_DNA"/>
</dbReference>